<dbReference type="GO" id="GO:0048046">
    <property type="term" value="C:apoplast"/>
    <property type="evidence" value="ECO:0007669"/>
    <property type="project" value="UniProtKB-SubCell"/>
</dbReference>
<feature type="binding site" evidence="11">
    <location>
        <position position="363"/>
    </location>
    <ligand>
        <name>oxalate</name>
        <dbReference type="ChEBI" id="CHEBI:30623"/>
    </ligand>
</feature>
<feature type="binding site" evidence="11">
    <location>
        <position position="358"/>
    </location>
    <ligand>
        <name>oxalate</name>
        <dbReference type="ChEBI" id="CHEBI:30623"/>
    </ligand>
</feature>
<dbReference type="SMART" id="SM00835">
    <property type="entry name" value="Cupin_1"/>
    <property type="match status" value="2"/>
</dbReference>
<dbReference type="GO" id="GO:0030145">
    <property type="term" value="F:manganese ion binding"/>
    <property type="evidence" value="ECO:0007669"/>
    <property type="project" value="InterPro"/>
</dbReference>
<dbReference type="PANTHER" id="PTHR31238">
    <property type="entry name" value="GERMIN-LIKE PROTEIN SUBFAMILY 3 MEMBER 3"/>
    <property type="match status" value="1"/>
</dbReference>
<evidence type="ECO:0000256" key="6">
    <source>
        <dbReference type="ARBA" id="ARBA00022525"/>
    </source>
</evidence>
<feature type="binding site" evidence="12">
    <location>
        <position position="368"/>
    </location>
    <ligand>
        <name>Mn(2+)</name>
        <dbReference type="ChEBI" id="CHEBI:29035"/>
    </ligand>
</feature>
<keyword evidence="5" id="KW-0052">Apoplast</keyword>
<organism evidence="15 16">
    <name type="scientific">Zingiber officinale</name>
    <name type="common">Ginger</name>
    <name type="synonym">Amomum zingiber</name>
    <dbReference type="NCBI Taxonomy" id="94328"/>
    <lineage>
        <taxon>Eukaryota</taxon>
        <taxon>Viridiplantae</taxon>
        <taxon>Streptophyta</taxon>
        <taxon>Embryophyta</taxon>
        <taxon>Tracheophyta</taxon>
        <taxon>Spermatophyta</taxon>
        <taxon>Magnoliopsida</taxon>
        <taxon>Liliopsida</taxon>
        <taxon>Zingiberales</taxon>
        <taxon>Zingiberaceae</taxon>
        <taxon>Zingiber</taxon>
    </lineage>
</organism>
<dbReference type="PRINTS" id="PR00325">
    <property type="entry name" value="GERMIN"/>
</dbReference>
<comment type="caution">
    <text evidence="15">The sequence shown here is derived from an EMBL/GenBank/DDBJ whole genome shotgun (WGS) entry which is preliminary data.</text>
</comment>
<gene>
    <name evidence="15" type="ORF">ZIOFF_069669</name>
</gene>
<comment type="function">
    <text evidence="1">May play a role in plant defense. Probably has no oxalate oxidase activity even if the active site is conserved.</text>
</comment>
<feature type="domain" description="Cupin type-1" evidence="14">
    <location>
        <begin position="114"/>
        <end position="260"/>
    </location>
</feature>
<evidence type="ECO:0000256" key="13">
    <source>
        <dbReference type="SAM" id="Phobius"/>
    </source>
</evidence>
<feature type="transmembrane region" description="Helical" evidence="13">
    <location>
        <begin position="481"/>
        <end position="498"/>
    </location>
</feature>
<evidence type="ECO:0000256" key="8">
    <source>
        <dbReference type="ARBA" id="ARBA00022729"/>
    </source>
</evidence>
<dbReference type="Proteomes" id="UP000734854">
    <property type="component" value="Unassembled WGS sequence"/>
</dbReference>
<dbReference type="InterPro" id="IPR011051">
    <property type="entry name" value="RmlC_Cupin_sf"/>
</dbReference>
<keyword evidence="13" id="KW-1133">Transmembrane helix</keyword>
<evidence type="ECO:0000256" key="12">
    <source>
        <dbReference type="PIRSR" id="PIRSR601929-2"/>
    </source>
</evidence>
<dbReference type="Pfam" id="PF00190">
    <property type="entry name" value="Cupin_1"/>
    <property type="match status" value="2"/>
</dbReference>
<evidence type="ECO:0000256" key="2">
    <source>
        <dbReference type="ARBA" id="ARBA00004271"/>
    </source>
</evidence>
<dbReference type="CDD" id="cd02241">
    <property type="entry name" value="cupin_OxOx"/>
    <property type="match status" value="2"/>
</dbReference>
<evidence type="ECO:0000313" key="15">
    <source>
        <dbReference type="EMBL" id="KAG6472210.1"/>
    </source>
</evidence>
<keyword evidence="16" id="KW-1185">Reference proteome</keyword>
<dbReference type="InterPro" id="IPR014710">
    <property type="entry name" value="RmlC-like_jellyroll"/>
</dbReference>
<feature type="domain" description="Cupin type-1" evidence="14">
    <location>
        <begin position="316"/>
        <end position="459"/>
    </location>
</feature>
<dbReference type="Gene3D" id="2.60.120.10">
    <property type="entry name" value="Jelly Rolls"/>
    <property type="match status" value="2"/>
</dbReference>
<feature type="binding site" evidence="12">
    <location>
        <position position="363"/>
    </location>
    <ligand>
        <name>Mn(2+)</name>
        <dbReference type="ChEBI" id="CHEBI:29035"/>
    </ligand>
</feature>
<dbReference type="AlphaFoldDB" id="A0A8J5C4G5"/>
<accession>A0A8J5C4G5</accession>
<evidence type="ECO:0000256" key="9">
    <source>
        <dbReference type="ARBA" id="ARBA00023180"/>
    </source>
</evidence>
<comment type="similarity">
    <text evidence="3">Belongs to the germin family.</text>
</comment>
<evidence type="ECO:0000256" key="7">
    <source>
        <dbReference type="ARBA" id="ARBA00022723"/>
    </source>
</evidence>
<reference evidence="15 16" key="1">
    <citation type="submission" date="2020-08" db="EMBL/GenBank/DDBJ databases">
        <title>Plant Genome Project.</title>
        <authorList>
            <person name="Zhang R.-G."/>
        </authorList>
    </citation>
    <scope>NUCLEOTIDE SEQUENCE [LARGE SCALE GENOMIC DNA]</scope>
    <source>
        <tissue evidence="15">Rhizome</tissue>
    </source>
</reference>
<feature type="binding site" evidence="11">
    <location>
        <position position="368"/>
    </location>
    <ligand>
        <name>oxalate</name>
        <dbReference type="ChEBI" id="CHEBI:30623"/>
    </ligand>
</feature>
<dbReference type="FunFam" id="2.60.120.10:FF:000098">
    <property type="entry name" value="Germin-like protein 9-3"/>
    <property type="match status" value="2"/>
</dbReference>
<evidence type="ECO:0000256" key="4">
    <source>
        <dbReference type="ARBA" id="ARBA00011268"/>
    </source>
</evidence>
<keyword evidence="7 11" id="KW-0479">Metal-binding</keyword>
<dbReference type="InterPro" id="IPR001929">
    <property type="entry name" value="Germin"/>
</dbReference>
<sequence length="506" mass="53371">MSENRSNLSNTIVDVVKQKNTKLHPRFLHPDHEISSFNIFKLNSTANATLIIQSLCPCDHKITTEAMALNKVLFLMLLAFATSHVATAGDPDITSDFILPPNVTAVDGSFFTYTGLRSAVNSQPGAGFSVSKAASAELPALLGQSVSLAVLKYSAGSVNPPHTHPRSAELLFLVQGYLEVGFVDTGNKLYTQSLQPGDVFVFPKGLIHYQYCNSGSAAVAVSAFGSANAGTVSVPKSVFATGVDDVVLAKSFNTDVATIQKLKAAMALNKVLFLMLLAFAISHVATASGPDITSDFILPPNLTAVDGSFFTYTGLRSVVNSQPGAGFSVSKAAVAEFPALLGQSVSMAVLKYSAGSVNPPHTHPRSAELLFLVNGYLEVGFVDTGNKLYTRSLQPGDVFVFPKGLIHYQYCNSGSAAIAVSAFGSTNAGTVSVPMSVFATGVDDVVLAKSFKTNDGTIQELVRNLGRNLGTLIDSDFVKKLLVLLSLVTGIVSLILLINSHSRGTP</sequence>
<dbReference type="SUPFAM" id="SSF51182">
    <property type="entry name" value="RmlC-like cupins"/>
    <property type="match status" value="2"/>
</dbReference>
<evidence type="ECO:0000256" key="10">
    <source>
        <dbReference type="ARBA" id="ARBA00023211"/>
    </source>
</evidence>
<feature type="binding site" evidence="12">
    <location>
        <position position="361"/>
    </location>
    <ligand>
        <name>Mn(2+)</name>
        <dbReference type="ChEBI" id="CHEBI:29035"/>
    </ligand>
</feature>
<dbReference type="InterPro" id="IPR006045">
    <property type="entry name" value="Cupin_1"/>
</dbReference>
<evidence type="ECO:0000256" key="3">
    <source>
        <dbReference type="ARBA" id="ARBA00007456"/>
    </source>
</evidence>
<protein>
    <recommendedName>
        <fullName evidence="14">Cupin type-1 domain-containing protein</fullName>
    </recommendedName>
</protein>
<evidence type="ECO:0000313" key="16">
    <source>
        <dbReference type="Proteomes" id="UP000734854"/>
    </source>
</evidence>
<comment type="subunit">
    <text evidence="4">Oligomer (believed to be a pentamer but probably hexamer).</text>
</comment>
<keyword evidence="6" id="KW-0964">Secreted</keyword>
<keyword evidence="13" id="KW-0472">Membrane</keyword>
<evidence type="ECO:0000256" key="1">
    <source>
        <dbReference type="ARBA" id="ARBA00003629"/>
    </source>
</evidence>
<proteinExistence type="inferred from homology"/>
<evidence type="ECO:0000256" key="5">
    <source>
        <dbReference type="ARBA" id="ARBA00022523"/>
    </source>
</evidence>
<comment type="subcellular location">
    <subcellularLocation>
        <location evidence="2">Secreted</location>
        <location evidence="2">Extracellular space</location>
        <location evidence="2">Apoplast</location>
    </subcellularLocation>
</comment>
<evidence type="ECO:0000259" key="14">
    <source>
        <dbReference type="SMART" id="SM00835"/>
    </source>
</evidence>
<name>A0A8J5C4G5_ZINOF</name>
<keyword evidence="9" id="KW-0325">Glycoprotein</keyword>
<dbReference type="EMBL" id="JACMSC010000020">
    <property type="protein sequence ID" value="KAG6472210.1"/>
    <property type="molecule type" value="Genomic_DNA"/>
</dbReference>
<keyword evidence="8" id="KW-0732">Signal</keyword>
<feature type="binding site" evidence="12">
    <location>
        <position position="407"/>
    </location>
    <ligand>
        <name>Mn(2+)</name>
        <dbReference type="ChEBI" id="CHEBI:29035"/>
    </ligand>
</feature>
<evidence type="ECO:0000256" key="11">
    <source>
        <dbReference type="PIRSR" id="PIRSR601929-1"/>
    </source>
</evidence>
<keyword evidence="10 11" id="KW-0464">Manganese</keyword>
<keyword evidence="13" id="KW-0812">Transmembrane</keyword>